<keyword evidence="1" id="KW-0282">Flagellum</keyword>
<evidence type="ECO:0000313" key="1">
    <source>
        <dbReference type="EMBL" id="QCI23112.1"/>
    </source>
</evidence>
<dbReference type="AlphaFoldDB" id="A0A4D6Y0B8"/>
<evidence type="ECO:0000313" key="2">
    <source>
        <dbReference type="Proteomes" id="UP000298566"/>
    </source>
</evidence>
<dbReference type="Proteomes" id="UP000298566">
    <property type="component" value="Chromosome"/>
</dbReference>
<reference evidence="1 2" key="1">
    <citation type="submission" date="2018-10" db="EMBL/GenBank/DDBJ databases">
        <title>Comparative functional genomics of the obligate endosymbiont Buchnera aphidicola.</title>
        <authorList>
            <person name="Chong R.A."/>
        </authorList>
    </citation>
    <scope>NUCLEOTIDE SEQUENCE [LARGE SCALE GENOMIC DNA]</scope>
    <source>
        <strain evidence="1 2">Mrh</strain>
    </source>
</reference>
<dbReference type="Gene3D" id="3.30.750.140">
    <property type="match status" value="1"/>
</dbReference>
<gene>
    <name evidence="1" type="ORF">D9V73_00360</name>
</gene>
<dbReference type="EMBL" id="CP033004">
    <property type="protein sequence ID" value="QCI23112.1"/>
    <property type="molecule type" value="Genomic_DNA"/>
</dbReference>
<dbReference type="InterPro" id="IPR038610">
    <property type="entry name" value="FliK-like_C_sf"/>
</dbReference>
<proteinExistence type="predicted"/>
<accession>A0A4D6Y0B8</accession>
<sequence length="304" mass="36384">MNNLIDEKYFLNNFFIYGYISYRYHSLFLNSMKGCLQLEKLSMNLKVYNNSTKFIYFFIKQYIKQISCTLFNVLNKQTNYVHVFKHLYRYLIKNTLRFIYFASSGINCLSFNNICKLATHIKSIIAMNNLLKKNICYDEYVHIILDCMRTIFSSDFHIYSKYDDYIERKNYCSFHDYNPDSMRSYYMPLIYKKLLTCFSKNKKIVKLSLNVQHLGTLLIRLEIKKNKFLKLDLVSNNSITQKVLTSDISTLRNIIFKNGMKFNEIVVRNPNIQEIILLNKNSNCCSYTRNIMNIMSKKKIKRLY</sequence>
<protein>
    <submittedName>
        <fullName evidence="1">Flagellar hook-length control protein FliK</fullName>
    </submittedName>
</protein>
<keyword evidence="1" id="KW-0969">Cilium</keyword>
<organism evidence="1 2">
    <name type="scientific">Buchnera aphidicola subsp. Melaphis rhois</name>
    <dbReference type="NCBI Taxonomy" id="118103"/>
    <lineage>
        <taxon>Bacteria</taxon>
        <taxon>Pseudomonadati</taxon>
        <taxon>Pseudomonadota</taxon>
        <taxon>Gammaproteobacteria</taxon>
        <taxon>Enterobacterales</taxon>
        <taxon>Erwiniaceae</taxon>
        <taxon>Buchnera</taxon>
    </lineage>
</organism>
<keyword evidence="1" id="KW-0966">Cell projection</keyword>
<name>A0A4D6Y0B8_BUCMH</name>